<keyword evidence="2" id="KW-0812">Transmembrane</keyword>
<reference evidence="3 4" key="1">
    <citation type="submission" date="2020-12" db="EMBL/GenBank/DDBJ databases">
        <title>Concerted genomic and epigenomic changes stabilize Arabidopsis allopolyploids.</title>
        <authorList>
            <person name="Chen Z."/>
        </authorList>
    </citation>
    <scope>NUCLEOTIDE SEQUENCE [LARGE SCALE GENOMIC DNA]</scope>
    <source>
        <strain evidence="3">Allo738</strain>
        <tissue evidence="3">Leaf</tissue>
    </source>
</reference>
<dbReference type="AlphaFoldDB" id="A0A8T2D4G6"/>
<dbReference type="EMBL" id="JAEFBK010000005">
    <property type="protein sequence ID" value="KAG7604923.1"/>
    <property type="molecule type" value="Genomic_DNA"/>
</dbReference>
<keyword evidence="2" id="KW-1133">Transmembrane helix</keyword>
<feature type="region of interest" description="Disordered" evidence="1">
    <location>
        <begin position="96"/>
        <end position="123"/>
    </location>
</feature>
<evidence type="ECO:0000313" key="4">
    <source>
        <dbReference type="Proteomes" id="UP000694240"/>
    </source>
</evidence>
<keyword evidence="4" id="KW-1185">Reference proteome</keyword>
<feature type="compositionally biased region" description="Low complexity" evidence="1">
    <location>
        <begin position="104"/>
        <end position="123"/>
    </location>
</feature>
<gene>
    <name evidence="3" type="ORF">ISN45_At05g039560</name>
</gene>
<evidence type="ECO:0008006" key="5">
    <source>
        <dbReference type="Google" id="ProtNLM"/>
    </source>
</evidence>
<evidence type="ECO:0000256" key="2">
    <source>
        <dbReference type="SAM" id="Phobius"/>
    </source>
</evidence>
<evidence type="ECO:0000313" key="3">
    <source>
        <dbReference type="EMBL" id="KAG7604923.1"/>
    </source>
</evidence>
<name>A0A8T2D4G6_9BRAS</name>
<feature type="transmembrane region" description="Helical" evidence="2">
    <location>
        <begin position="6"/>
        <end position="23"/>
    </location>
</feature>
<organism evidence="3 4">
    <name type="scientific">Arabidopsis thaliana x Arabidopsis arenosa</name>
    <dbReference type="NCBI Taxonomy" id="1240361"/>
    <lineage>
        <taxon>Eukaryota</taxon>
        <taxon>Viridiplantae</taxon>
        <taxon>Streptophyta</taxon>
        <taxon>Embryophyta</taxon>
        <taxon>Tracheophyta</taxon>
        <taxon>Spermatophyta</taxon>
        <taxon>Magnoliopsida</taxon>
        <taxon>eudicotyledons</taxon>
        <taxon>Gunneridae</taxon>
        <taxon>Pentapetalae</taxon>
        <taxon>rosids</taxon>
        <taxon>malvids</taxon>
        <taxon>Brassicales</taxon>
        <taxon>Brassicaceae</taxon>
        <taxon>Camelineae</taxon>
        <taxon>Arabidopsis</taxon>
    </lineage>
</organism>
<proteinExistence type="predicted"/>
<sequence>MEKIFVSKLTQVFIVVLLCIFIYRTESAMSSHHEQLSLTGKHRLVRVDYYKENKTPCSNGRRMMANTPYPYGGIYVKPPTSKCKYSNQKGKRWETYYKPNSEIGTGPSHSGHGGSSIEHVSSP</sequence>
<accession>A0A8T2D4G6</accession>
<comment type="caution">
    <text evidence="3">The sequence shown here is derived from an EMBL/GenBank/DDBJ whole genome shotgun (WGS) entry which is preliminary data.</text>
</comment>
<protein>
    <recommendedName>
        <fullName evidence="5">Transmembrane protein</fullName>
    </recommendedName>
</protein>
<evidence type="ECO:0000256" key="1">
    <source>
        <dbReference type="SAM" id="MobiDB-lite"/>
    </source>
</evidence>
<keyword evidence="2" id="KW-0472">Membrane</keyword>
<dbReference type="Proteomes" id="UP000694240">
    <property type="component" value="Chromosome 5"/>
</dbReference>